<protein>
    <submittedName>
        <fullName evidence="2">Type II toxin-antitoxin system RelE/ParE family toxin</fullName>
    </submittedName>
</protein>
<evidence type="ECO:0000313" key="2">
    <source>
        <dbReference type="WBParaSite" id="Pan_g18483.t1"/>
    </source>
</evidence>
<organism evidence="1 2">
    <name type="scientific">Panagrellus redivivus</name>
    <name type="common">Microworm</name>
    <dbReference type="NCBI Taxonomy" id="6233"/>
    <lineage>
        <taxon>Eukaryota</taxon>
        <taxon>Metazoa</taxon>
        <taxon>Ecdysozoa</taxon>
        <taxon>Nematoda</taxon>
        <taxon>Chromadorea</taxon>
        <taxon>Rhabditida</taxon>
        <taxon>Tylenchina</taxon>
        <taxon>Panagrolaimomorpha</taxon>
        <taxon>Panagrolaimoidea</taxon>
        <taxon>Panagrolaimidae</taxon>
        <taxon>Panagrellus</taxon>
    </lineage>
</organism>
<dbReference type="WBParaSite" id="Pan_g18483.t1">
    <property type="protein sequence ID" value="Pan_g18483.t1"/>
    <property type="gene ID" value="Pan_g18483"/>
</dbReference>
<reference evidence="2" key="2">
    <citation type="submission" date="2020-10" db="UniProtKB">
        <authorList>
            <consortium name="WormBaseParasite"/>
        </authorList>
    </citation>
    <scope>IDENTIFICATION</scope>
</reference>
<evidence type="ECO:0000313" key="1">
    <source>
        <dbReference type="Proteomes" id="UP000492821"/>
    </source>
</evidence>
<keyword evidence="1" id="KW-1185">Reference proteome</keyword>
<name>A0A7E4VAD6_PANRE</name>
<dbReference type="AlphaFoldDB" id="A0A7E4VAD6"/>
<accession>A0A7E4VAD6</accession>
<dbReference type="Proteomes" id="UP000492821">
    <property type="component" value="Unassembled WGS sequence"/>
</dbReference>
<proteinExistence type="predicted"/>
<sequence>MKEKRLYKMKDLFAFSKIVQANATRNQLKKTLGGLSVALGFDQFKLEKQECIAVTVSYIRNWRIIHKRFDVYRLSDDDYDTDLMKQRVEKK</sequence>
<reference evidence="1" key="1">
    <citation type="journal article" date="2013" name="Genetics">
        <title>The draft genome and transcriptome of Panagrellus redivivus are shaped by the harsh demands of a free-living lifestyle.</title>
        <authorList>
            <person name="Srinivasan J."/>
            <person name="Dillman A.R."/>
            <person name="Macchietto M.G."/>
            <person name="Heikkinen L."/>
            <person name="Lakso M."/>
            <person name="Fracchia K.M."/>
            <person name="Antoshechkin I."/>
            <person name="Mortazavi A."/>
            <person name="Wong G."/>
            <person name="Sternberg P.W."/>
        </authorList>
    </citation>
    <scope>NUCLEOTIDE SEQUENCE [LARGE SCALE GENOMIC DNA]</scope>
    <source>
        <strain evidence="1">MT8872</strain>
    </source>
</reference>